<evidence type="ECO:0000313" key="10">
    <source>
        <dbReference type="EMBL" id="KAK7086702.1"/>
    </source>
</evidence>
<protein>
    <recommendedName>
        <fullName evidence="1">phospholipase A2</fullName>
        <ecNumber evidence="1">3.1.1.4</ecNumber>
    </recommendedName>
</protein>
<dbReference type="Gene3D" id="1.25.40.20">
    <property type="entry name" value="Ankyrin repeat-containing domain"/>
    <property type="match status" value="3"/>
</dbReference>
<feature type="domain" description="PNPLA" evidence="9">
    <location>
        <begin position="537"/>
        <end position="719"/>
    </location>
</feature>
<evidence type="ECO:0000256" key="2">
    <source>
        <dbReference type="ARBA" id="ARBA00022737"/>
    </source>
</evidence>
<reference evidence="10 11" key="1">
    <citation type="submission" date="2023-11" db="EMBL/GenBank/DDBJ databases">
        <title>Halocaridina rubra genome assembly.</title>
        <authorList>
            <person name="Smith C."/>
        </authorList>
    </citation>
    <scope>NUCLEOTIDE SEQUENCE [LARGE SCALE GENOMIC DNA]</scope>
    <source>
        <strain evidence="10">EP-1</strain>
        <tissue evidence="10">Whole</tissue>
    </source>
</reference>
<feature type="repeat" description="ANK" evidence="7">
    <location>
        <begin position="266"/>
        <end position="298"/>
    </location>
</feature>
<dbReference type="PROSITE" id="PS50297">
    <property type="entry name" value="ANK_REP_REGION"/>
    <property type="match status" value="3"/>
</dbReference>
<evidence type="ECO:0000256" key="3">
    <source>
        <dbReference type="ARBA" id="ARBA00022801"/>
    </source>
</evidence>
<dbReference type="Pfam" id="PF12796">
    <property type="entry name" value="Ank_2"/>
    <property type="match status" value="1"/>
</dbReference>
<feature type="short sequence motif" description="GXSXG" evidence="8">
    <location>
        <begin position="573"/>
        <end position="577"/>
    </location>
</feature>
<feature type="repeat" description="ANK" evidence="7">
    <location>
        <begin position="365"/>
        <end position="397"/>
    </location>
</feature>
<gene>
    <name evidence="10" type="primary">PLA2G6_3</name>
    <name evidence="10" type="ORF">SK128_014217</name>
</gene>
<name>A0AAN9FUD5_HALRR</name>
<evidence type="ECO:0000256" key="4">
    <source>
        <dbReference type="ARBA" id="ARBA00023043"/>
    </source>
</evidence>
<dbReference type="GO" id="GO:0016042">
    <property type="term" value="P:lipid catabolic process"/>
    <property type="evidence" value="ECO:0007669"/>
    <property type="project" value="UniProtKB-UniRule"/>
</dbReference>
<dbReference type="PROSITE" id="PS51635">
    <property type="entry name" value="PNPLA"/>
    <property type="match status" value="1"/>
</dbReference>
<sequence length="865" mass="95023">MTQLSRSEEEEEEEEEEQYGSIFCQHSFICVHIRTLRGLIDLRRLCSAMAFLGNLFKTLLGSEGTSGNTVTEVGIAQFTRITVICREESLVLYGPTRTNYYELLLNKPVDDSLNKAFSLYRVQDYGEAQLRFVALKDILPPLAHYLPYEVVNQQALQCICDLAREHPTWTVAHIAAYLGYAKVFSNAAVSKYSDTADLERKETPLHLAIKRGHLDVIRQLLEQNVSVDVTDIKGNSVFHTAAQTDASIIQLVTQKSSRLLNFPNEAGKTPLHLACEADKPECVKALLCAGADVNVAATHDSTLPIHTAMAANSTLCVKEIIAMYPNQLNVKDMKDGGTPLHWATSREMINAMSDYGCIINARNFNGMTALHKMVEHNRLTCVITLLTLGAEVNVCDNEGNTALHMASSPAVLQALLVFGGNPCITNKKQATVRHIITSGCLREKNLMLYILHAIGAPRCKARLANCTDGCSPSGSFDGVPTEINLLSRGRITFDDLLDSTILGRTVSDLQRELQSQSPVGFTIVNPRGSPRRGGRVLCLDGGGIKGLILIQLLIAIEEAAGQRALNLFDWIAGTSTGGILALALACGKSTRYCQGLYFRMKDLVFIGRRPYDEKPLEDILKKELGEDTVMSDISNPKVIVTGVLADRFPADLHLFRNYESGEQLLRSQGVDAFVPTKSPCEQLVWHAARASGAAPSYFRAYGRFIDGGLISNNPTLDILTEIVEYNTTLSIIGREAEAIKPSVVLSLGTGKPPVSKVEAIDCFKPESLWGTVQMAFGLSNMAKLLIDQATMADNRTVDRARAWCGSWGIPYLRLSPQLSLDVQLDETKDEVLVNALWETMIYIRSKRDQINQVAALLTLGSPTPM</sequence>
<dbReference type="EC" id="3.1.1.4" evidence="1"/>
<dbReference type="PANTHER" id="PTHR24139:SF34">
    <property type="entry name" value="85_88 KDA CALCIUM-INDEPENDENT PHOSPHOLIPASE A2"/>
    <property type="match status" value="1"/>
</dbReference>
<dbReference type="GO" id="GO:2000304">
    <property type="term" value="P:positive regulation of ceramide biosynthetic process"/>
    <property type="evidence" value="ECO:0007669"/>
    <property type="project" value="TreeGrafter"/>
</dbReference>
<keyword evidence="3 8" id="KW-0378">Hydrolase</keyword>
<dbReference type="InterPro" id="IPR016035">
    <property type="entry name" value="Acyl_Trfase/lysoPLipase"/>
</dbReference>
<evidence type="ECO:0000256" key="1">
    <source>
        <dbReference type="ARBA" id="ARBA00013278"/>
    </source>
</evidence>
<dbReference type="PRINTS" id="PR01415">
    <property type="entry name" value="ANKYRIN"/>
</dbReference>
<feature type="active site" description="Nucleophile" evidence="8">
    <location>
        <position position="575"/>
    </location>
</feature>
<dbReference type="GO" id="GO:0047499">
    <property type="term" value="F:calcium-independent phospholipase A2 activity"/>
    <property type="evidence" value="ECO:0007669"/>
    <property type="project" value="InterPro"/>
</dbReference>
<keyword evidence="8" id="KW-0442">Lipid degradation</keyword>
<feature type="short sequence motif" description="GXGXXG" evidence="8">
    <location>
        <begin position="541"/>
        <end position="546"/>
    </location>
</feature>
<dbReference type="EMBL" id="JAXCGZ010000102">
    <property type="protein sequence ID" value="KAK7086702.1"/>
    <property type="molecule type" value="Genomic_DNA"/>
</dbReference>
<proteinExistence type="predicted"/>
<dbReference type="Pfam" id="PF13857">
    <property type="entry name" value="Ank_5"/>
    <property type="match status" value="1"/>
</dbReference>
<dbReference type="InterPro" id="IPR047148">
    <property type="entry name" value="PLPL9"/>
</dbReference>
<dbReference type="GO" id="GO:0052816">
    <property type="term" value="F:long-chain fatty acyl-CoA hydrolase activity"/>
    <property type="evidence" value="ECO:0007669"/>
    <property type="project" value="TreeGrafter"/>
</dbReference>
<accession>A0AAN9FUD5</accession>
<dbReference type="Proteomes" id="UP001381693">
    <property type="component" value="Unassembled WGS sequence"/>
</dbReference>
<dbReference type="GO" id="GO:0005739">
    <property type="term" value="C:mitochondrion"/>
    <property type="evidence" value="ECO:0007669"/>
    <property type="project" value="TreeGrafter"/>
</dbReference>
<dbReference type="PROSITE" id="PS50088">
    <property type="entry name" value="ANK_REPEAT"/>
    <property type="match status" value="3"/>
</dbReference>
<dbReference type="CDD" id="cd07212">
    <property type="entry name" value="Pat_PNPLA9"/>
    <property type="match status" value="1"/>
</dbReference>
<keyword evidence="2" id="KW-0677">Repeat</keyword>
<comment type="caution">
    <text evidence="10">The sequence shown here is derived from an EMBL/GenBank/DDBJ whole genome shotgun (WGS) entry which is preliminary data.</text>
</comment>
<dbReference type="Pfam" id="PF01734">
    <property type="entry name" value="Patatin"/>
    <property type="match status" value="1"/>
</dbReference>
<dbReference type="InterPro" id="IPR036770">
    <property type="entry name" value="Ankyrin_rpt-contain_sf"/>
</dbReference>
<dbReference type="PANTHER" id="PTHR24139">
    <property type="entry name" value="CALCIUM-INDEPENDENT PHOSPHOLIPASE A2"/>
    <property type="match status" value="1"/>
</dbReference>
<feature type="active site" description="Proton acceptor" evidence="8">
    <location>
        <position position="706"/>
    </location>
</feature>
<comment type="catalytic activity">
    <reaction evidence="6">
        <text>a 1,2-diacyl-sn-glycero-3-phosphocholine + H2O = a 1-acyl-sn-glycero-3-phosphocholine + a fatty acid + H(+)</text>
        <dbReference type="Rhea" id="RHEA:15801"/>
        <dbReference type="ChEBI" id="CHEBI:15377"/>
        <dbReference type="ChEBI" id="CHEBI:15378"/>
        <dbReference type="ChEBI" id="CHEBI:28868"/>
        <dbReference type="ChEBI" id="CHEBI:57643"/>
        <dbReference type="ChEBI" id="CHEBI:58168"/>
        <dbReference type="EC" id="3.1.1.4"/>
    </reaction>
    <physiologicalReaction direction="left-to-right" evidence="6">
        <dbReference type="Rhea" id="RHEA:15802"/>
    </physiologicalReaction>
</comment>
<dbReference type="Gene3D" id="3.40.1090.10">
    <property type="entry name" value="Cytosolic phospholipase A2 catalytic domain"/>
    <property type="match status" value="1"/>
</dbReference>
<organism evidence="10 11">
    <name type="scientific">Halocaridina rubra</name>
    <name type="common">Hawaiian red shrimp</name>
    <dbReference type="NCBI Taxonomy" id="373956"/>
    <lineage>
        <taxon>Eukaryota</taxon>
        <taxon>Metazoa</taxon>
        <taxon>Ecdysozoa</taxon>
        <taxon>Arthropoda</taxon>
        <taxon>Crustacea</taxon>
        <taxon>Multicrustacea</taxon>
        <taxon>Malacostraca</taxon>
        <taxon>Eumalacostraca</taxon>
        <taxon>Eucarida</taxon>
        <taxon>Decapoda</taxon>
        <taxon>Pleocyemata</taxon>
        <taxon>Caridea</taxon>
        <taxon>Atyoidea</taxon>
        <taxon>Atyidae</taxon>
        <taxon>Halocaridina</taxon>
    </lineage>
</organism>
<feature type="repeat" description="ANK" evidence="7">
    <location>
        <begin position="200"/>
        <end position="232"/>
    </location>
</feature>
<dbReference type="SMART" id="SM00248">
    <property type="entry name" value="ANK"/>
    <property type="match status" value="7"/>
</dbReference>
<dbReference type="InterPro" id="IPR002110">
    <property type="entry name" value="Ankyrin_rpt"/>
</dbReference>
<evidence type="ECO:0000256" key="7">
    <source>
        <dbReference type="PROSITE-ProRule" id="PRU00023"/>
    </source>
</evidence>
<keyword evidence="4 7" id="KW-0040">ANK repeat</keyword>
<keyword evidence="5 8" id="KW-0443">Lipid metabolism</keyword>
<feature type="short sequence motif" description="DGA/G" evidence="8">
    <location>
        <begin position="706"/>
        <end position="708"/>
    </location>
</feature>
<evidence type="ECO:0000256" key="6">
    <source>
        <dbReference type="ARBA" id="ARBA00023422"/>
    </source>
</evidence>
<evidence type="ECO:0000256" key="8">
    <source>
        <dbReference type="PROSITE-ProRule" id="PRU01161"/>
    </source>
</evidence>
<keyword evidence="11" id="KW-1185">Reference proteome</keyword>
<evidence type="ECO:0000313" key="11">
    <source>
        <dbReference type="Proteomes" id="UP001381693"/>
    </source>
</evidence>
<evidence type="ECO:0000259" key="9">
    <source>
        <dbReference type="PROSITE" id="PS51635"/>
    </source>
</evidence>
<evidence type="ECO:0000256" key="5">
    <source>
        <dbReference type="ARBA" id="ARBA00023098"/>
    </source>
</evidence>
<dbReference type="SUPFAM" id="SSF52151">
    <property type="entry name" value="FabD/lysophospholipase-like"/>
    <property type="match status" value="1"/>
</dbReference>
<dbReference type="InterPro" id="IPR002641">
    <property type="entry name" value="PNPLA_dom"/>
</dbReference>
<dbReference type="SUPFAM" id="SSF48403">
    <property type="entry name" value="Ankyrin repeat"/>
    <property type="match status" value="1"/>
</dbReference>
<dbReference type="AlphaFoldDB" id="A0AAN9FUD5"/>